<feature type="domain" description="NmrA-like" evidence="3">
    <location>
        <begin position="3"/>
        <end position="328"/>
    </location>
</feature>
<sequence length="557" mass="61709">MATKTIAIIGITGNQGSSVADVFLSTPGWHVRGLTRNPTSPSAQSFASKGAEIVRGDLDDPSSLKSAFAGAHAIFGNTDFWVNFGNPATHEEAAKRGVTPNEIAFEKEVEQGKRLIDVVAELSAAEGAVLERFVVSTLSDSRGISGGKVRFNLHFDAKAAQIAYLKEKYPKLWGKTSRLQLGMYATNWKAGGPSPQKVGEGKYVVGLPVGGDTKIPWVDPGRDTGHFVKALVSLPPGLNLVGAGSYISWNEYCAIWGKHTNVECVFEKQDRKIMEEALGPLIGREIADMFEYVEEFGYDGREKDAVYPWELKNEQGEKVEVKYTTMEESRYTLHAMDPQQSKISVSITTSTPTLDLSKHDPFIITITLTLHASHPITFNERLAYLFDGNLLCDDGIVFTNTATQEQVSRDRIQVCYDSDAHETPTEGKEGTQEFITLVPGEPHVIEAKTIRPHAWHVWPKHVNDMKGMTQEEIAEKKKAMGVVWSWYGIEGLEDGQEYELGIAEDAAVRCWLQGSVEGLLEVKKLGLTPTVRWEEIRYVAERTARFVVKRPNDVVAY</sequence>
<dbReference type="PANTHER" id="PTHR42748">
    <property type="entry name" value="NITROGEN METABOLITE REPRESSION PROTEIN NMRA FAMILY MEMBER"/>
    <property type="match status" value="1"/>
</dbReference>
<dbReference type="CDD" id="cd05251">
    <property type="entry name" value="NmrA_like_SDR_a"/>
    <property type="match status" value="1"/>
</dbReference>
<organism evidence="4 5">
    <name type="scientific">Lophiostoma macrostomum CBS 122681</name>
    <dbReference type="NCBI Taxonomy" id="1314788"/>
    <lineage>
        <taxon>Eukaryota</taxon>
        <taxon>Fungi</taxon>
        <taxon>Dikarya</taxon>
        <taxon>Ascomycota</taxon>
        <taxon>Pezizomycotina</taxon>
        <taxon>Dothideomycetes</taxon>
        <taxon>Pleosporomycetidae</taxon>
        <taxon>Pleosporales</taxon>
        <taxon>Lophiostomataceae</taxon>
        <taxon>Lophiostoma</taxon>
    </lineage>
</organism>
<dbReference type="InterPro" id="IPR036291">
    <property type="entry name" value="NAD(P)-bd_dom_sf"/>
</dbReference>
<dbReference type="InterPro" id="IPR008030">
    <property type="entry name" value="NmrA-like"/>
</dbReference>
<evidence type="ECO:0000256" key="2">
    <source>
        <dbReference type="ARBA" id="ARBA00022857"/>
    </source>
</evidence>
<dbReference type="PANTHER" id="PTHR42748:SF26">
    <property type="entry name" value="NMRA-LIKE DOMAIN-CONTAINING PROTEIN"/>
    <property type="match status" value="1"/>
</dbReference>
<evidence type="ECO:0000313" key="5">
    <source>
        <dbReference type="Proteomes" id="UP000799324"/>
    </source>
</evidence>
<name>A0A6A6SYW7_9PLEO</name>
<evidence type="ECO:0000259" key="3">
    <source>
        <dbReference type="Pfam" id="PF05368"/>
    </source>
</evidence>
<evidence type="ECO:0000313" key="4">
    <source>
        <dbReference type="EMBL" id="KAF2652740.1"/>
    </source>
</evidence>
<dbReference type="OrthoDB" id="3358371at2759"/>
<dbReference type="Proteomes" id="UP000799324">
    <property type="component" value="Unassembled WGS sequence"/>
</dbReference>
<keyword evidence="2" id="KW-0521">NADP</keyword>
<gene>
    <name evidence="4" type="ORF">K491DRAFT_681127</name>
</gene>
<comment type="similarity">
    <text evidence="1">Belongs to the NmrA-type oxidoreductase family.</text>
</comment>
<dbReference type="GO" id="GO:0005634">
    <property type="term" value="C:nucleus"/>
    <property type="evidence" value="ECO:0007669"/>
    <property type="project" value="TreeGrafter"/>
</dbReference>
<evidence type="ECO:0000256" key="1">
    <source>
        <dbReference type="ARBA" id="ARBA00006328"/>
    </source>
</evidence>
<dbReference type="Gene3D" id="3.40.50.720">
    <property type="entry name" value="NAD(P)-binding Rossmann-like Domain"/>
    <property type="match status" value="1"/>
</dbReference>
<dbReference type="SUPFAM" id="SSF51735">
    <property type="entry name" value="NAD(P)-binding Rossmann-fold domains"/>
    <property type="match status" value="1"/>
</dbReference>
<proteinExistence type="inferred from homology"/>
<dbReference type="EMBL" id="MU004395">
    <property type="protein sequence ID" value="KAF2652740.1"/>
    <property type="molecule type" value="Genomic_DNA"/>
</dbReference>
<keyword evidence="5" id="KW-1185">Reference proteome</keyword>
<protein>
    <submittedName>
        <fullName evidence="4">NAD(P)-binding protein</fullName>
    </submittedName>
</protein>
<dbReference type="Pfam" id="PF05368">
    <property type="entry name" value="NmrA"/>
    <property type="match status" value="1"/>
</dbReference>
<dbReference type="InterPro" id="IPR051164">
    <property type="entry name" value="NmrA-like_oxidored"/>
</dbReference>
<dbReference type="Gene3D" id="3.90.25.10">
    <property type="entry name" value="UDP-galactose 4-epimerase, domain 1"/>
    <property type="match status" value="1"/>
</dbReference>
<dbReference type="AlphaFoldDB" id="A0A6A6SYW7"/>
<reference evidence="4" key="1">
    <citation type="journal article" date="2020" name="Stud. Mycol.">
        <title>101 Dothideomycetes genomes: a test case for predicting lifestyles and emergence of pathogens.</title>
        <authorList>
            <person name="Haridas S."/>
            <person name="Albert R."/>
            <person name="Binder M."/>
            <person name="Bloem J."/>
            <person name="Labutti K."/>
            <person name="Salamov A."/>
            <person name="Andreopoulos B."/>
            <person name="Baker S."/>
            <person name="Barry K."/>
            <person name="Bills G."/>
            <person name="Bluhm B."/>
            <person name="Cannon C."/>
            <person name="Castanera R."/>
            <person name="Culley D."/>
            <person name="Daum C."/>
            <person name="Ezra D."/>
            <person name="Gonzalez J."/>
            <person name="Henrissat B."/>
            <person name="Kuo A."/>
            <person name="Liang C."/>
            <person name="Lipzen A."/>
            <person name="Lutzoni F."/>
            <person name="Magnuson J."/>
            <person name="Mondo S."/>
            <person name="Nolan M."/>
            <person name="Ohm R."/>
            <person name="Pangilinan J."/>
            <person name="Park H.-J."/>
            <person name="Ramirez L."/>
            <person name="Alfaro M."/>
            <person name="Sun H."/>
            <person name="Tritt A."/>
            <person name="Yoshinaga Y."/>
            <person name="Zwiers L.-H."/>
            <person name="Turgeon B."/>
            <person name="Goodwin S."/>
            <person name="Spatafora J."/>
            <person name="Crous P."/>
            <person name="Grigoriev I."/>
        </authorList>
    </citation>
    <scope>NUCLEOTIDE SEQUENCE</scope>
    <source>
        <strain evidence="4">CBS 122681</strain>
    </source>
</reference>
<accession>A0A6A6SYW7</accession>